<proteinExistence type="predicted"/>
<comment type="caution">
    <text evidence="1">The sequence shown here is derived from an EMBL/GenBank/DDBJ whole genome shotgun (WGS) entry which is preliminary data.</text>
</comment>
<keyword evidence="2" id="KW-1185">Reference proteome</keyword>
<accession>A0ACC2WDW0</accession>
<reference evidence="1" key="1">
    <citation type="submission" date="2023-04" db="EMBL/GenBank/DDBJ databases">
        <title>Draft Genome sequencing of Naganishia species isolated from polar environments using Oxford Nanopore Technology.</title>
        <authorList>
            <person name="Leo P."/>
            <person name="Venkateswaran K."/>
        </authorList>
    </citation>
    <scope>NUCLEOTIDE SEQUENCE</scope>
    <source>
        <strain evidence="1">MNA-CCFEE 5262</strain>
    </source>
</reference>
<evidence type="ECO:0000313" key="1">
    <source>
        <dbReference type="EMBL" id="KAJ9109943.1"/>
    </source>
</evidence>
<protein>
    <submittedName>
        <fullName evidence="1">Uncharacterized protein</fullName>
    </submittedName>
</protein>
<evidence type="ECO:0000313" key="2">
    <source>
        <dbReference type="Proteomes" id="UP001230649"/>
    </source>
</evidence>
<organism evidence="1 2">
    <name type="scientific">Naganishia adeliensis</name>
    <dbReference type="NCBI Taxonomy" id="92952"/>
    <lineage>
        <taxon>Eukaryota</taxon>
        <taxon>Fungi</taxon>
        <taxon>Dikarya</taxon>
        <taxon>Basidiomycota</taxon>
        <taxon>Agaricomycotina</taxon>
        <taxon>Tremellomycetes</taxon>
        <taxon>Filobasidiales</taxon>
        <taxon>Filobasidiaceae</taxon>
        <taxon>Naganishia</taxon>
    </lineage>
</organism>
<name>A0ACC2WDW0_9TREE</name>
<gene>
    <name evidence="1" type="ORF">QFC20_003143</name>
</gene>
<dbReference type="EMBL" id="JASBWS010000027">
    <property type="protein sequence ID" value="KAJ9109943.1"/>
    <property type="molecule type" value="Genomic_DNA"/>
</dbReference>
<sequence length="503" mass="56347">MAEEMETDWRKIPNVDDRLKWYENKGKLKLNFFLSVIFVGMILNGYDGSIIAGLQALDAWHEDLNFPTATQIGLLNACGSFSGIVAGPLIAFIDERYGRRWGIRLFVTGRVIIGFGLAAFLMTSMITVQEIAHPRSRGFVAQSWNSYYIIGLVIASFTTFGTSYMTGSWSWRIPYILQVPLALYVLIGVQFIPESPRWLQSRGRQEEAFKFLVEYHGNGDANDELVLFEYEEIKETLRAEQEAKAEKWSTILKTPGSRKRLGLAAMMTFLTNLSGSSIIYWYYSVIFDQVGITGASTQTGIAAGLNMFTWFCQIGATWAGKYIGRRTIILSTWPVLLVALGGLCATGGVYANSDSTNTGAGIATVVLVWVYLGVFNLACPILYSYPAEIQTFAMRTKGLLVWNTFSQCMGAYVTWVDAIALDKIGYKYYGVYMPLVAIQWALAYKYMVETRNYTLEEISIAFDGPEAFLPRLSRLPGQEHGAVSTYHTGPNEEYKYKTSEEGK</sequence>
<dbReference type="Proteomes" id="UP001230649">
    <property type="component" value="Unassembled WGS sequence"/>
</dbReference>